<evidence type="ECO:0000313" key="1">
    <source>
        <dbReference type="EMBL" id="AGH95014.1"/>
    </source>
</evidence>
<dbReference type="AlphaFoldDB" id="M4VPG5"/>
<dbReference type="PANTHER" id="PTHR37211:SF1">
    <property type="entry name" value="EXPRESSED PROTEIN"/>
    <property type="match status" value="1"/>
</dbReference>
<dbReference type="KEGG" id="bex:A11Q_796"/>
<dbReference type="EMBL" id="CP003537">
    <property type="protein sequence ID" value="AGH95014.1"/>
    <property type="molecule type" value="Genomic_DNA"/>
</dbReference>
<dbReference type="CDD" id="cd02440">
    <property type="entry name" value="AdoMet_MTases"/>
    <property type="match status" value="1"/>
</dbReference>
<dbReference type="Proteomes" id="UP000012040">
    <property type="component" value="Chromosome"/>
</dbReference>
<dbReference type="HOGENOM" id="CLU_056847_1_0_7"/>
<organism evidence="1 2">
    <name type="scientific">Pseudobdellovibrio exovorus JSS</name>
    <dbReference type="NCBI Taxonomy" id="1184267"/>
    <lineage>
        <taxon>Bacteria</taxon>
        <taxon>Pseudomonadati</taxon>
        <taxon>Bdellovibrionota</taxon>
        <taxon>Bdellovibrionia</taxon>
        <taxon>Bdellovibrionales</taxon>
        <taxon>Pseudobdellovibrionaceae</taxon>
        <taxon>Pseudobdellovibrio</taxon>
    </lineage>
</organism>
<proteinExistence type="predicted"/>
<name>M4VPG5_9BACT</name>
<protein>
    <recommendedName>
        <fullName evidence="3">Methyltransferase type 11 domain-containing protein</fullName>
    </recommendedName>
</protein>
<gene>
    <name evidence="1" type="ORF">A11Q_796</name>
</gene>
<dbReference type="OrthoDB" id="9786084at2"/>
<dbReference type="InterPro" id="IPR029063">
    <property type="entry name" value="SAM-dependent_MTases_sf"/>
</dbReference>
<sequence length="278" mass="32516">MPNPSKNTASRKAASKNTQLPFDKYDFYNQAVQSPEADVKFYRQVYKDVNKSKRPRVLREDFCAGAAISCEWVKLDPSHKSIGIDLDQVPMDYGKEHYLSKLNSEQQKRIALIQQNVLSGQLPAADIVAAVNFSYFFFKKREVLKQYFQNVYKSMNKDGLFILDIFGGTQCTDAIEDRTKHKEFTYYWDQKHFDPVTNEAYFEIHFRYKNKKYEGVFSYDWRMWTIPEIRELMAEVGFKDSYVYWEGTSRKGLGNGKFDRVTKGEACLSWIAYIVGVK</sequence>
<keyword evidence="2" id="KW-1185">Reference proteome</keyword>
<dbReference type="PATRIC" id="fig|1184267.3.peg.804"/>
<dbReference type="STRING" id="1184267.A11Q_796"/>
<evidence type="ECO:0000313" key="2">
    <source>
        <dbReference type="Proteomes" id="UP000012040"/>
    </source>
</evidence>
<dbReference type="SUPFAM" id="SSF53335">
    <property type="entry name" value="S-adenosyl-L-methionine-dependent methyltransferases"/>
    <property type="match status" value="1"/>
</dbReference>
<dbReference type="RefSeq" id="WP_015469504.1">
    <property type="nucleotide sequence ID" value="NC_020813.1"/>
</dbReference>
<reference evidence="1 2" key="1">
    <citation type="journal article" date="2013" name="ISME J.">
        <title>By their genes ye shall know them: genomic signatures of predatory bacteria.</title>
        <authorList>
            <person name="Pasternak Z."/>
            <person name="Pietrokovski S."/>
            <person name="Rotem O."/>
            <person name="Gophna U."/>
            <person name="Lurie-Weinberger M.N."/>
            <person name="Jurkevitch E."/>
        </authorList>
    </citation>
    <scope>NUCLEOTIDE SEQUENCE [LARGE SCALE GENOMIC DNA]</scope>
    <source>
        <strain evidence="1 2">JSS</strain>
    </source>
</reference>
<dbReference type="Gene3D" id="2.20.25.110">
    <property type="entry name" value="S-adenosyl-L-methionine-dependent methyltransferases"/>
    <property type="match status" value="1"/>
</dbReference>
<dbReference type="PANTHER" id="PTHR37211">
    <property type="entry name" value="EXPRESSED PROTEIN"/>
    <property type="match status" value="1"/>
</dbReference>
<dbReference type="eggNOG" id="COG2226">
    <property type="taxonomic scope" value="Bacteria"/>
</dbReference>
<evidence type="ECO:0008006" key="3">
    <source>
        <dbReference type="Google" id="ProtNLM"/>
    </source>
</evidence>
<dbReference type="Gene3D" id="3.40.50.150">
    <property type="entry name" value="Vaccinia Virus protein VP39"/>
    <property type="match status" value="1"/>
</dbReference>
<accession>M4VPG5</accession>